<accession>A0ABD6X479</accession>
<evidence type="ECO:0000313" key="1">
    <source>
        <dbReference type="EMBL" id="PSU17194.1"/>
    </source>
</evidence>
<name>A0ABD6X479_PHODM</name>
<reference evidence="1 2" key="1">
    <citation type="submission" date="2018-03" db="EMBL/GenBank/DDBJ databases">
        <title>Whole genome sequencing of Histamine producing bacteria.</title>
        <authorList>
            <person name="Butler K."/>
        </authorList>
    </citation>
    <scope>NUCLEOTIDE SEQUENCE [LARGE SCALE GENOMIC DNA]</scope>
    <source>
        <strain evidence="1 2">BT-6</strain>
    </source>
</reference>
<sequence length="267" mass="29648">MMAADTRVSFQSETGGIASWKDYKAYRKAIEINGILYGFAGTNLYFIELLEELRLGSADVDVLDFLATEAQTADQSFIVMRYDNDLRIFGFLDGALYDSSSTILNVDYYGIGSGAHCSVYKKHKSSNSALIPIRKIIETNEKAIKKAVKKDASLSQEHYGNICHQAGGDNGTGGEINMTTQQKSTNIIEDQLGVLRAIENEAASYGAVAVCSIDEVLEKEKLDKLGVKASNMQQKVPNREQQKLHERMTKRMAERRDLARKIAEARC</sequence>
<proteinExistence type="predicted"/>
<comment type="caution">
    <text evidence="1">The sequence shown here is derived from an EMBL/GenBank/DDBJ whole genome shotgun (WGS) entry which is preliminary data.</text>
</comment>
<dbReference type="EMBL" id="PYMM01000004">
    <property type="protein sequence ID" value="PSU17194.1"/>
    <property type="molecule type" value="Genomic_DNA"/>
</dbReference>
<organism evidence="1 2">
    <name type="scientific">Photobacterium damselae</name>
    <dbReference type="NCBI Taxonomy" id="38293"/>
    <lineage>
        <taxon>Bacteria</taxon>
        <taxon>Pseudomonadati</taxon>
        <taxon>Pseudomonadota</taxon>
        <taxon>Gammaproteobacteria</taxon>
        <taxon>Vibrionales</taxon>
        <taxon>Vibrionaceae</taxon>
        <taxon>Photobacterium</taxon>
    </lineage>
</organism>
<protein>
    <submittedName>
        <fullName evidence="1">Uncharacterized protein</fullName>
    </submittedName>
</protein>
<gene>
    <name evidence="1" type="ORF">CTM90_09810</name>
</gene>
<evidence type="ECO:0000313" key="2">
    <source>
        <dbReference type="Proteomes" id="UP000241404"/>
    </source>
</evidence>
<dbReference type="Proteomes" id="UP000241404">
    <property type="component" value="Unassembled WGS sequence"/>
</dbReference>
<dbReference type="AlphaFoldDB" id="A0ABD6X479"/>